<dbReference type="EMBL" id="JBHSQE010000009">
    <property type="protein sequence ID" value="MFC6147468.1"/>
    <property type="molecule type" value="Genomic_DNA"/>
</dbReference>
<name>A0ABW1QG48_9CORY</name>
<organism evidence="1 2">
    <name type="scientific">Corynebacterium nasicanis</name>
    <dbReference type="NCBI Taxonomy" id="1448267"/>
    <lineage>
        <taxon>Bacteria</taxon>
        <taxon>Bacillati</taxon>
        <taxon>Actinomycetota</taxon>
        <taxon>Actinomycetes</taxon>
        <taxon>Mycobacteriales</taxon>
        <taxon>Corynebacteriaceae</taxon>
        <taxon>Corynebacterium</taxon>
    </lineage>
</organism>
<accession>A0ABW1QG48</accession>
<reference evidence="2" key="1">
    <citation type="journal article" date="2019" name="Int. J. Syst. Evol. Microbiol.">
        <title>The Global Catalogue of Microorganisms (GCM) 10K type strain sequencing project: providing services to taxonomists for standard genome sequencing and annotation.</title>
        <authorList>
            <consortium name="The Broad Institute Genomics Platform"/>
            <consortium name="The Broad Institute Genome Sequencing Center for Infectious Disease"/>
            <person name="Wu L."/>
            <person name="Ma J."/>
        </authorList>
    </citation>
    <scope>NUCLEOTIDE SEQUENCE [LARGE SCALE GENOMIC DNA]</scope>
    <source>
        <strain evidence="2">CCUG 51943</strain>
    </source>
</reference>
<sequence>MLVYLEEKDTSFECCVGLIVDPSSITHFLQHPGLTDYYLIQEDLTIEGSDSEQLQVGDHVHLVFITSNPVPGKIAFAFPGQNLLTATVSEASARSALIEHRKSLSSDLVHLWTLPVGWMSPELDEFLKSHIPPGI</sequence>
<evidence type="ECO:0000313" key="2">
    <source>
        <dbReference type="Proteomes" id="UP001596244"/>
    </source>
</evidence>
<dbReference type="RefSeq" id="WP_377002075.1">
    <property type="nucleotide sequence ID" value="NZ_JBHSQE010000009.1"/>
</dbReference>
<dbReference type="Proteomes" id="UP001596244">
    <property type="component" value="Unassembled WGS sequence"/>
</dbReference>
<protein>
    <submittedName>
        <fullName evidence="1">Uncharacterized protein</fullName>
    </submittedName>
</protein>
<proteinExistence type="predicted"/>
<comment type="caution">
    <text evidence="1">The sequence shown here is derived from an EMBL/GenBank/DDBJ whole genome shotgun (WGS) entry which is preliminary data.</text>
</comment>
<gene>
    <name evidence="1" type="ORF">ACFPUZ_11715</name>
</gene>
<keyword evidence="2" id="KW-1185">Reference proteome</keyword>
<evidence type="ECO:0000313" key="1">
    <source>
        <dbReference type="EMBL" id="MFC6147468.1"/>
    </source>
</evidence>